<dbReference type="AlphaFoldDB" id="A0A4Y2T9T8"/>
<sequence>MNAEAMCEMTGNEATVGMNVGMTVLMHSRVKSDVVKRLLLNYGLNAIKADLKCTEHQDEASNTDLKPKWHGYIRCPKKVEQAFISLNIGPRWPSGKVPTSGPEGRRFRNPIPPKIRRVWGLLHAKPYAVAKRPPVGVARKLGEGCASPGVVLVI</sequence>
<evidence type="ECO:0000313" key="2">
    <source>
        <dbReference type="EMBL" id="GBN96573.1"/>
    </source>
</evidence>
<comment type="caution">
    <text evidence="2">The sequence shown here is derived from an EMBL/GenBank/DDBJ whole genome shotgun (WGS) entry which is preliminary data.</text>
</comment>
<protein>
    <submittedName>
        <fullName evidence="2">Uncharacterized protein</fullName>
    </submittedName>
</protein>
<name>A0A4Y2T9T8_ARAVE</name>
<reference evidence="2 3" key="1">
    <citation type="journal article" date="2019" name="Sci. Rep.">
        <title>Orb-weaving spider Araneus ventricosus genome elucidates the spidroin gene catalogue.</title>
        <authorList>
            <person name="Kono N."/>
            <person name="Nakamura H."/>
            <person name="Ohtoshi R."/>
            <person name="Moran D.A.P."/>
            <person name="Shinohara A."/>
            <person name="Yoshida Y."/>
            <person name="Fujiwara M."/>
            <person name="Mori M."/>
            <person name="Tomita M."/>
            <person name="Arakawa K."/>
        </authorList>
    </citation>
    <scope>NUCLEOTIDE SEQUENCE [LARGE SCALE GENOMIC DNA]</scope>
</reference>
<organism evidence="2 3">
    <name type="scientific">Araneus ventricosus</name>
    <name type="common">Orbweaver spider</name>
    <name type="synonym">Epeira ventricosa</name>
    <dbReference type="NCBI Taxonomy" id="182803"/>
    <lineage>
        <taxon>Eukaryota</taxon>
        <taxon>Metazoa</taxon>
        <taxon>Ecdysozoa</taxon>
        <taxon>Arthropoda</taxon>
        <taxon>Chelicerata</taxon>
        <taxon>Arachnida</taxon>
        <taxon>Araneae</taxon>
        <taxon>Araneomorphae</taxon>
        <taxon>Entelegynae</taxon>
        <taxon>Araneoidea</taxon>
        <taxon>Araneidae</taxon>
        <taxon>Araneus</taxon>
    </lineage>
</organism>
<proteinExistence type="predicted"/>
<keyword evidence="3" id="KW-1185">Reference proteome</keyword>
<gene>
    <name evidence="1" type="ORF">AVEN_174914_1</name>
    <name evidence="2" type="ORF">AVEN_180189_1</name>
</gene>
<dbReference type="EMBL" id="BGPR01026670">
    <property type="protein sequence ID" value="GBN96572.1"/>
    <property type="molecule type" value="Genomic_DNA"/>
</dbReference>
<dbReference type="EMBL" id="BGPR01026671">
    <property type="protein sequence ID" value="GBN96573.1"/>
    <property type="molecule type" value="Genomic_DNA"/>
</dbReference>
<evidence type="ECO:0000313" key="3">
    <source>
        <dbReference type="Proteomes" id="UP000499080"/>
    </source>
</evidence>
<accession>A0A4Y2T9T8</accession>
<dbReference type="Proteomes" id="UP000499080">
    <property type="component" value="Unassembled WGS sequence"/>
</dbReference>
<evidence type="ECO:0000313" key="1">
    <source>
        <dbReference type="EMBL" id="GBN96572.1"/>
    </source>
</evidence>